<feature type="non-terminal residue" evidence="1">
    <location>
        <position position="112"/>
    </location>
</feature>
<dbReference type="AlphaFoldDB" id="A0A9D2TY04"/>
<accession>A0A9D2TY04</accession>
<sequence>MYQFSQVCAFTAQTVRKRIGRKHPKRLEWPDAVTVLPKAELLQTHKNPLSILSDSFLLFTPKSAILEVRRLSASFLSVSPWDAAQTVKLPGNQPLSVFGRPVSHNKRTVPYP</sequence>
<evidence type="ECO:0000313" key="2">
    <source>
        <dbReference type="Proteomes" id="UP000823851"/>
    </source>
</evidence>
<dbReference type="Proteomes" id="UP000823851">
    <property type="component" value="Unassembled WGS sequence"/>
</dbReference>
<proteinExistence type="predicted"/>
<reference evidence="1" key="1">
    <citation type="journal article" date="2021" name="PeerJ">
        <title>Extensive microbial diversity within the chicken gut microbiome revealed by metagenomics and culture.</title>
        <authorList>
            <person name="Gilroy R."/>
            <person name="Ravi A."/>
            <person name="Getino M."/>
            <person name="Pursley I."/>
            <person name="Horton D.L."/>
            <person name="Alikhan N.F."/>
            <person name="Baker D."/>
            <person name="Gharbi K."/>
            <person name="Hall N."/>
            <person name="Watson M."/>
            <person name="Adriaenssens E.M."/>
            <person name="Foster-Nyarko E."/>
            <person name="Jarju S."/>
            <person name="Secka A."/>
            <person name="Antonio M."/>
            <person name="Oren A."/>
            <person name="Chaudhuri R.R."/>
            <person name="La Ragione R."/>
            <person name="Hildebrand F."/>
            <person name="Pallen M.J."/>
        </authorList>
    </citation>
    <scope>NUCLEOTIDE SEQUENCE</scope>
    <source>
        <strain evidence="1">ChiHjej8B7-25341</strain>
    </source>
</reference>
<dbReference type="EMBL" id="DWUW01000035">
    <property type="protein sequence ID" value="HJD30550.1"/>
    <property type="molecule type" value="Genomic_DNA"/>
</dbReference>
<evidence type="ECO:0000313" key="1">
    <source>
        <dbReference type="EMBL" id="HJD30550.1"/>
    </source>
</evidence>
<name>A0A9D2TY04_9FIRM</name>
<protein>
    <submittedName>
        <fullName evidence="1">Uncharacterized protein</fullName>
    </submittedName>
</protein>
<comment type="caution">
    <text evidence="1">The sequence shown here is derived from an EMBL/GenBank/DDBJ whole genome shotgun (WGS) entry which is preliminary data.</text>
</comment>
<organism evidence="1 2">
    <name type="scientific">Candidatus Eisenbergiella stercorigallinarum</name>
    <dbReference type="NCBI Taxonomy" id="2838557"/>
    <lineage>
        <taxon>Bacteria</taxon>
        <taxon>Bacillati</taxon>
        <taxon>Bacillota</taxon>
        <taxon>Clostridia</taxon>
        <taxon>Lachnospirales</taxon>
        <taxon>Lachnospiraceae</taxon>
        <taxon>Eisenbergiella</taxon>
    </lineage>
</organism>
<reference evidence="1" key="2">
    <citation type="submission" date="2021-04" db="EMBL/GenBank/DDBJ databases">
        <authorList>
            <person name="Gilroy R."/>
        </authorList>
    </citation>
    <scope>NUCLEOTIDE SEQUENCE</scope>
    <source>
        <strain evidence="1">ChiHjej8B7-25341</strain>
    </source>
</reference>
<gene>
    <name evidence="1" type="ORF">H9912_01275</name>
</gene>